<evidence type="ECO:0000256" key="3">
    <source>
        <dbReference type="ARBA" id="ARBA00022840"/>
    </source>
</evidence>
<dbReference type="GO" id="GO:0016887">
    <property type="term" value="F:ATP hydrolysis activity"/>
    <property type="evidence" value="ECO:0007669"/>
    <property type="project" value="InterPro"/>
</dbReference>
<evidence type="ECO:0000313" key="5">
    <source>
        <dbReference type="EMBL" id="ATY30924.1"/>
    </source>
</evidence>
<comment type="similarity">
    <text evidence="1">Belongs to the AAA ATPase family.</text>
</comment>
<dbReference type="AlphaFoldDB" id="A0A2K8MDA3"/>
<dbReference type="InterPro" id="IPR003593">
    <property type="entry name" value="AAA+_ATPase"/>
</dbReference>
<dbReference type="Proteomes" id="UP000229081">
    <property type="component" value="Chromosome"/>
</dbReference>
<name>A0A2K8MDA3_9SPHN</name>
<accession>A0A2K8MDA3</accession>
<proteinExistence type="inferred from homology"/>
<dbReference type="InterPro" id="IPR027417">
    <property type="entry name" value="P-loop_NTPase"/>
</dbReference>
<protein>
    <recommendedName>
        <fullName evidence="4">AAA+ ATPase domain-containing protein</fullName>
    </recommendedName>
</protein>
<organism evidence="5 6">
    <name type="scientific">Sphingomonas psychrotolerans</name>
    <dbReference type="NCBI Taxonomy" id="1327635"/>
    <lineage>
        <taxon>Bacteria</taxon>
        <taxon>Pseudomonadati</taxon>
        <taxon>Pseudomonadota</taxon>
        <taxon>Alphaproteobacteria</taxon>
        <taxon>Sphingomonadales</taxon>
        <taxon>Sphingomonadaceae</taxon>
        <taxon>Sphingomonas</taxon>
    </lineage>
</organism>
<sequence>MPTLSSGTTDEDTDMARLRVEVAHDEVPQMLRAIILTALANAPDVDIVDETQTNAGTPPVVDVLITGSGVDAGFALRSGRARRVIQIDAGGRAAELHWLENRVQRIEQLSIERLMGMLRDAPATLEHPRPPAAAKLRRRWLPGRRVTTVAMMAEDPLASPGDVAEPPPLVGLDGAPLEVTLDPITARLAVLVTRIAANRPSTSRQGDAFAALAQALGGGGAAHSAEPPGLTFIADRFGLSADERDLLFLAAVVEIDPRAARMVGLLNDHAGRSRPIAGVVADWGGDARTLLERLAGDGPLTRYALVSLEGEGPIATRTVVADASIWPLLFGLDRRPPYAVEALEGALPEKLEAPEAVQTEVARVITGLQGQEPATIFVAVVGDEEVGRGAIARTVAASLNRQAIAVAGAALQTAAAIAALGREAMIAEAAVIVTDPDAMPVERWRELVTGLDAPLFAVADPDRIKPLLLTTARPAITLAAPRRDWPQRIRMWRSRAPSDWQPEAIDDIADRFDFGNARIDAALGLATAEARAAGRAAPDAADARIACERVRDTRFGSAAERLELQFEVNDIVLRDETRRELDLAIAWAQHGARLFGEGGPAASLHAGAGLACLFTGPPGTGKTMAAQIVARQVDYALYRVDLSQVVDKYIGEGEKRISSLFKEAGRSRVALFFDEADALFGKRTEVRDSHDRYANIAVDHMLQEIERFPGWTILATNLSGNIDNAFMRRIRVRADFPAPGPADRCAIWNRLLPPPGERGDILVQPLAEPYELVGGEIRNAVYTAHLLAASEGTELAMRHCVAGLARELGKSGRVADLGVLAPWLPEGAAGRARIIRAVPD</sequence>
<reference evidence="5 6" key="1">
    <citation type="submission" date="2017-11" db="EMBL/GenBank/DDBJ databases">
        <title>Complete genome sequence of Sphingomonas sp. Strain Cra20, a psychrotolerant potential plant growth promoting rhizobacteria.</title>
        <authorList>
            <person name="Luo Y."/>
        </authorList>
    </citation>
    <scope>NUCLEOTIDE SEQUENCE [LARGE SCALE GENOMIC DNA]</scope>
    <source>
        <strain evidence="5 6">Cra20</strain>
    </source>
</reference>
<keyword evidence="6" id="KW-1185">Reference proteome</keyword>
<feature type="domain" description="AAA+ ATPase" evidence="4">
    <location>
        <begin position="608"/>
        <end position="740"/>
    </location>
</feature>
<dbReference type="PANTHER" id="PTHR23073">
    <property type="entry name" value="26S PROTEASOME REGULATORY SUBUNIT"/>
    <property type="match status" value="1"/>
</dbReference>
<dbReference type="InterPro" id="IPR003959">
    <property type="entry name" value="ATPase_AAA_core"/>
</dbReference>
<dbReference type="SUPFAM" id="SSF52540">
    <property type="entry name" value="P-loop containing nucleoside triphosphate hydrolases"/>
    <property type="match status" value="1"/>
</dbReference>
<evidence type="ECO:0000313" key="6">
    <source>
        <dbReference type="Proteomes" id="UP000229081"/>
    </source>
</evidence>
<keyword evidence="2" id="KW-0547">Nucleotide-binding</keyword>
<dbReference type="SMART" id="SM00382">
    <property type="entry name" value="AAA"/>
    <property type="match status" value="1"/>
</dbReference>
<dbReference type="InterPro" id="IPR050221">
    <property type="entry name" value="26S_Proteasome_ATPase"/>
</dbReference>
<dbReference type="InterPro" id="IPR054472">
    <property type="entry name" value="WHD"/>
</dbReference>
<gene>
    <name evidence="5" type="ORF">CVN68_02085</name>
</gene>
<keyword evidence="3" id="KW-0067">ATP-binding</keyword>
<dbReference type="CDD" id="cd19481">
    <property type="entry name" value="RecA-like_protease"/>
    <property type="match status" value="1"/>
</dbReference>
<evidence type="ECO:0000256" key="1">
    <source>
        <dbReference type="ARBA" id="ARBA00006914"/>
    </source>
</evidence>
<dbReference type="GO" id="GO:0005524">
    <property type="term" value="F:ATP binding"/>
    <property type="evidence" value="ECO:0007669"/>
    <property type="project" value="UniProtKB-KW"/>
</dbReference>
<dbReference type="EMBL" id="CP024923">
    <property type="protein sequence ID" value="ATY30924.1"/>
    <property type="molecule type" value="Genomic_DNA"/>
</dbReference>
<evidence type="ECO:0000256" key="2">
    <source>
        <dbReference type="ARBA" id="ARBA00022741"/>
    </source>
</evidence>
<dbReference type="Gene3D" id="3.40.50.300">
    <property type="entry name" value="P-loop containing nucleotide triphosphate hydrolases"/>
    <property type="match status" value="1"/>
</dbReference>
<dbReference type="Pfam" id="PF00004">
    <property type="entry name" value="AAA"/>
    <property type="match status" value="1"/>
</dbReference>
<dbReference type="Pfam" id="PF22977">
    <property type="entry name" value="WHD"/>
    <property type="match status" value="1"/>
</dbReference>
<evidence type="ECO:0000259" key="4">
    <source>
        <dbReference type="SMART" id="SM00382"/>
    </source>
</evidence>
<dbReference type="KEGG" id="sphc:CVN68_02085"/>